<dbReference type="Gene3D" id="3.30.310.170">
    <property type="entry name" value="Outer membrane protein assembly factor BamC"/>
    <property type="match status" value="1"/>
</dbReference>
<evidence type="ECO:0000313" key="2">
    <source>
        <dbReference type="EMBL" id="MBL6818100.1"/>
    </source>
</evidence>
<proteinExistence type="predicted"/>
<protein>
    <submittedName>
        <fullName evidence="2">Outer membrane protein assembly factor BamC</fullName>
    </submittedName>
</protein>
<dbReference type="Pfam" id="PF06804">
    <property type="entry name" value="Lipoprotein_18"/>
    <property type="match status" value="1"/>
</dbReference>
<evidence type="ECO:0000256" key="1">
    <source>
        <dbReference type="SAM" id="SignalP"/>
    </source>
</evidence>
<keyword evidence="1" id="KW-0732">Signal</keyword>
<comment type="caution">
    <text evidence="2">The sequence shown here is derived from an EMBL/GenBank/DDBJ whole genome shotgun (WGS) entry which is preliminary data.</text>
</comment>
<accession>A0A937I4U0</accession>
<dbReference type="Proteomes" id="UP000711391">
    <property type="component" value="Unassembled WGS sequence"/>
</dbReference>
<name>A0A937I4U0_9GAMM</name>
<gene>
    <name evidence="2" type="primary">bamC</name>
    <name evidence="2" type="ORF">ISQ64_01690</name>
</gene>
<organism evidence="2 3">
    <name type="scientific">SAR86 cluster bacterium</name>
    <dbReference type="NCBI Taxonomy" id="2030880"/>
    <lineage>
        <taxon>Bacteria</taxon>
        <taxon>Pseudomonadati</taxon>
        <taxon>Pseudomonadota</taxon>
        <taxon>Gammaproteobacteria</taxon>
        <taxon>SAR86 cluster</taxon>
    </lineage>
</organism>
<dbReference type="InterPro" id="IPR010653">
    <property type="entry name" value="NlpB/DapX"/>
</dbReference>
<evidence type="ECO:0000313" key="3">
    <source>
        <dbReference type="Proteomes" id="UP000711391"/>
    </source>
</evidence>
<feature type="signal peptide" evidence="1">
    <location>
        <begin position="1"/>
        <end position="21"/>
    </location>
</feature>
<dbReference type="PROSITE" id="PS51257">
    <property type="entry name" value="PROKAR_LIPOPROTEIN"/>
    <property type="match status" value="1"/>
</dbReference>
<reference evidence="2" key="1">
    <citation type="submission" date="2020-10" db="EMBL/GenBank/DDBJ databases">
        <title>Microbiome of the Black Sea water column analyzed by genome centric metagenomics.</title>
        <authorList>
            <person name="Cabello-Yeves P.J."/>
            <person name="Callieri C."/>
            <person name="Picazo A."/>
            <person name="Mehrshad M."/>
            <person name="Haro-Moreno J.M."/>
            <person name="Roda-Garcia J."/>
            <person name="Dzembekova N."/>
            <person name="Slabakova V."/>
            <person name="Slabakova N."/>
            <person name="Moncheva S."/>
            <person name="Rodriguez-Valera F."/>
        </authorList>
    </citation>
    <scope>NUCLEOTIDE SEQUENCE</scope>
    <source>
        <strain evidence="2">BS307-5m-G50</strain>
    </source>
</reference>
<feature type="chain" id="PRO_5037648309" evidence="1">
    <location>
        <begin position="22"/>
        <end position="326"/>
    </location>
</feature>
<dbReference type="EMBL" id="JADHQD010000006">
    <property type="protein sequence ID" value="MBL6818100.1"/>
    <property type="molecule type" value="Genomic_DNA"/>
</dbReference>
<dbReference type="AlphaFoldDB" id="A0A937I4U0"/>
<dbReference type="InterPro" id="IPR042268">
    <property type="entry name" value="BamC_C"/>
</dbReference>
<sequence length="326" mass="36903">MIKKFYSIIFLFLFSSCSYIAGPEGLFPPTKDEFLKEKVEQDIQLPGYLTLISKENHYPVDEISETLENQDVPKPRQIFSTSGDSSVQLRRLGELMWVYVETLPSTSWPISKSYWDTSSYQVIDADPATGEIAINFDESTKLTMKIEHGIKEASTEIFLVQVDKTSNEILSNPELIQTELNNLVNYFADSVGQFSGTSLAAQNLNEMKKAKIFVDNGQTVIELDLNFDRAWSSVTKAIDSANIIANDKDRSNGIFYVSYESEEEEGFFSFLNFGRSKSRNTTVFGDAQFEVKISEKNNKTYVRAYSKDGKIEEAEELISKINESLS</sequence>